<dbReference type="GO" id="GO:0005786">
    <property type="term" value="C:signal recognition particle, endoplasmic reticulum targeting"/>
    <property type="evidence" value="ECO:0007669"/>
    <property type="project" value="TreeGrafter"/>
</dbReference>
<evidence type="ECO:0000313" key="4">
    <source>
        <dbReference type="Proteomes" id="UP001360560"/>
    </source>
</evidence>
<dbReference type="InterPro" id="IPR039914">
    <property type="entry name" value="SRP9-like"/>
</dbReference>
<dbReference type="Proteomes" id="UP001360560">
    <property type="component" value="Unassembled WGS sequence"/>
</dbReference>
<feature type="compositionally biased region" description="Polar residues" evidence="1">
    <location>
        <begin position="148"/>
        <end position="165"/>
    </location>
</feature>
<dbReference type="Pfam" id="PF05486">
    <property type="entry name" value="SRP9-21"/>
    <property type="match status" value="1"/>
</dbReference>
<comment type="caution">
    <text evidence="3">The sequence shown here is derived from an EMBL/GenBank/DDBJ whole genome shotgun (WGS) entry which is preliminary data.</text>
</comment>
<dbReference type="EMBL" id="BTFZ01000011">
    <property type="protein sequence ID" value="GMM36302.1"/>
    <property type="molecule type" value="Genomic_DNA"/>
</dbReference>
<dbReference type="PANTHER" id="PTHR12834:SF12">
    <property type="entry name" value="SIGNAL RECOGNITION PARTICLE 9 KDA PROTEIN"/>
    <property type="match status" value="1"/>
</dbReference>
<feature type="compositionally biased region" description="Basic residues" evidence="1">
    <location>
        <begin position="169"/>
        <end position="180"/>
    </location>
</feature>
<proteinExistence type="predicted"/>
<gene>
    <name evidence="3" type="ORF">DASC09_036270</name>
</gene>
<organism evidence="3 4">
    <name type="scientific">Saccharomycopsis crataegensis</name>
    <dbReference type="NCBI Taxonomy" id="43959"/>
    <lineage>
        <taxon>Eukaryota</taxon>
        <taxon>Fungi</taxon>
        <taxon>Dikarya</taxon>
        <taxon>Ascomycota</taxon>
        <taxon>Saccharomycotina</taxon>
        <taxon>Saccharomycetes</taxon>
        <taxon>Saccharomycopsidaceae</taxon>
        <taxon>Saccharomycopsis</taxon>
    </lineage>
</organism>
<keyword evidence="4" id="KW-1185">Reference proteome</keyword>
<dbReference type="RefSeq" id="XP_064853298.1">
    <property type="nucleotide sequence ID" value="XM_064997226.1"/>
</dbReference>
<dbReference type="AlphaFoldDB" id="A0AAV5QNY6"/>
<reference evidence="3 4" key="1">
    <citation type="journal article" date="2023" name="Elife">
        <title>Identification of key yeast species and microbe-microbe interactions impacting larval growth of Drosophila in the wild.</title>
        <authorList>
            <person name="Mure A."/>
            <person name="Sugiura Y."/>
            <person name="Maeda R."/>
            <person name="Honda K."/>
            <person name="Sakurai N."/>
            <person name="Takahashi Y."/>
            <person name="Watada M."/>
            <person name="Katoh T."/>
            <person name="Gotoh A."/>
            <person name="Gotoh Y."/>
            <person name="Taniguchi I."/>
            <person name="Nakamura K."/>
            <person name="Hayashi T."/>
            <person name="Katayama T."/>
            <person name="Uemura T."/>
            <person name="Hattori Y."/>
        </authorList>
    </citation>
    <scope>NUCLEOTIDE SEQUENCE [LARGE SCALE GENOMIC DNA]</scope>
    <source>
        <strain evidence="3 4">SC-9</strain>
    </source>
</reference>
<dbReference type="GO" id="GO:0006614">
    <property type="term" value="P:SRP-dependent cotranslational protein targeting to membrane"/>
    <property type="evidence" value="ECO:0007669"/>
    <property type="project" value="InterPro"/>
</dbReference>
<feature type="compositionally biased region" description="Basic and acidic residues" evidence="1">
    <location>
        <begin position="138"/>
        <end position="147"/>
    </location>
</feature>
<dbReference type="PANTHER" id="PTHR12834">
    <property type="entry name" value="SIGNAL RECOGNITION PARTICLE 9 KDA PROTEIN"/>
    <property type="match status" value="1"/>
</dbReference>
<evidence type="ECO:0000313" key="3">
    <source>
        <dbReference type="EMBL" id="GMM36302.1"/>
    </source>
</evidence>
<dbReference type="GeneID" id="90074277"/>
<dbReference type="InterPro" id="IPR039432">
    <property type="entry name" value="SRP9_dom"/>
</dbReference>
<evidence type="ECO:0000256" key="1">
    <source>
        <dbReference type="SAM" id="MobiDB-lite"/>
    </source>
</evidence>
<evidence type="ECO:0000259" key="2">
    <source>
        <dbReference type="Pfam" id="PF05486"/>
    </source>
</evidence>
<feature type="domain" description="SRP9" evidence="2">
    <location>
        <begin position="7"/>
        <end position="88"/>
    </location>
</feature>
<accession>A0AAV5QNY6</accession>
<name>A0AAV5QNY6_9ASCO</name>
<sequence length="180" mass="19857">MPKIALLDTYIDRSTSLLDVAASDTLVSMTYHNKSSKKTISSSSDASSYTCVRFKTYNPRSGTCYSFKTSKAKDLSRILSALGPRGVQFTKTKKVSKEPIKLDDHAKTKILEEKYIVNGKGFASLMSNTEFKGEEEEVKVVPEKPEAQNDNSQQEAKTAGNANAESSSKKKKSKKKKGKK</sequence>
<feature type="region of interest" description="Disordered" evidence="1">
    <location>
        <begin position="133"/>
        <end position="180"/>
    </location>
</feature>
<protein>
    <submittedName>
        <fullName evidence="3">Signal recognition particle subunit</fullName>
    </submittedName>
</protein>